<gene>
    <name evidence="1" type="ORF">OUO13_01000</name>
</gene>
<proteinExistence type="predicted"/>
<accession>A0A9X3EJM1</accession>
<protein>
    <submittedName>
        <fullName evidence="1">Uncharacterized protein</fullName>
    </submittedName>
</protein>
<comment type="caution">
    <text evidence="1">The sequence shown here is derived from an EMBL/GenBank/DDBJ whole genome shotgun (WGS) entry which is preliminary data.</text>
</comment>
<sequence>MENMNIRQAIETIWELIEALEQAYWEASEMEHKDRVFNVLQILNREYMELLKLSVQDHHFDYEVITAAPGHLLPVLRDLSKHSNAVCRRLSTREQLEERLVVYIRAVADDPH</sequence>
<evidence type="ECO:0000313" key="2">
    <source>
        <dbReference type="Proteomes" id="UP001150830"/>
    </source>
</evidence>
<dbReference type="Proteomes" id="UP001150830">
    <property type="component" value="Unassembled WGS sequence"/>
</dbReference>
<keyword evidence="2" id="KW-1185">Reference proteome</keyword>
<organism evidence="1 2">
    <name type="scientific">Parathalassolituus penaei</name>
    <dbReference type="NCBI Taxonomy" id="2997323"/>
    <lineage>
        <taxon>Bacteria</taxon>
        <taxon>Pseudomonadati</taxon>
        <taxon>Pseudomonadota</taxon>
        <taxon>Gammaproteobacteria</taxon>
        <taxon>Oceanospirillales</taxon>
        <taxon>Oceanospirillaceae</taxon>
        <taxon>Parathalassolituus</taxon>
    </lineage>
</organism>
<name>A0A9X3EJM1_9GAMM</name>
<evidence type="ECO:0000313" key="1">
    <source>
        <dbReference type="EMBL" id="MCY0963763.1"/>
    </source>
</evidence>
<dbReference type="AlphaFoldDB" id="A0A9X3EJM1"/>
<dbReference type="RefSeq" id="WP_283171982.1">
    <property type="nucleotide sequence ID" value="NZ_JAPNOA010000005.1"/>
</dbReference>
<reference evidence="1" key="1">
    <citation type="submission" date="2022-11" db="EMBL/GenBank/DDBJ databases">
        <title>Parathalassolutuus dongxingensis gen. nov., sp. nov., a novel member of family Oceanospirillaceae isolated from a coastal shrimp pond in Guangxi, China.</title>
        <authorList>
            <person name="Chen H."/>
        </authorList>
    </citation>
    <scope>NUCLEOTIDE SEQUENCE</scope>
    <source>
        <strain evidence="1">G-43</strain>
    </source>
</reference>
<dbReference type="EMBL" id="JAPNOA010000005">
    <property type="protein sequence ID" value="MCY0963763.1"/>
    <property type="molecule type" value="Genomic_DNA"/>
</dbReference>